<dbReference type="SUPFAM" id="SSF64397">
    <property type="entry name" value="Hsp33 domain"/>
    <property type="match status" value="1"/>
</dbReference>
<dbReference type="InterPro" id="IPR023212">
    <property type="entry name" value="Hsp33_helix_hairpin_bin_dom_sf"/>
</dbReference>
<dbReference type="Pfam" id="PF01430">
    <property type="entry name" value="HSP33"/>
    <property type="match status" value="1"/>
</dbReference>
<dbReference type="GO" id="GO:0005737">
    <property type="term" value="C:cytoplasm"/>
    <property type="evidence" value="ECO:0007669"/>
    <property type="project" value="InterPro"/>
</dbReference>
<dbReference type="InterPro" id="IPR016153">
    <property type="entry name" value="Heat_shock_Hsp33_N"/>
</dbReference>
<evidence type="ECO:0000256" key="3">
    <source>
        <dbReference type="ARBA" id="ARBA00023157"/>
    </source>
</evidence>
<keyword evidence="4" id="KW-0143">Chaperone</keyword>
<dbReference type="Gene3D" id="1.10.287.480">
    <property type="entry name" value="helix hairpin bin"/>
    <property type="match status" value="1"/>
</dbReference>
<evidence type="ECO:0000256" key="4">
    <source>
        <dbReference type="ARBA" id="ARBA00023186"/>
    </source>
</evidence>
<sequence>MNEDVLIKFMLGSGQVRGVVVRLDASWQSMRERRLHDDAVQLLLGEMAAASALLAGSLKFDGTLVLQLQGDGPVRLAVAECQPDFGLRATAQVQGDARGDFAALVNARGGARCQITLDPRRAGQQPYRGVVALVDADGAPMPDLAAVLGHYLQHSEQIPSWLLLAADAERACGLLVQRMPGDGGHAGAEDNDEAFARAVHLASTLGRDELLQRSPEDLLHKLFWQEQPRVFEPLHPRFHCTCSAQRVSGMLRMLGRDEVESVLAERGEVEVTCEFCGAVYTLDAVDAAQLFHAAVDQPPTPGEPQ</sequence>
<dbReference type="InterPro" id="IPR016154">
    <property type="entry name" value="Heat_shock_Hsp33_C"/>
</dbReference>
<dbReference type="InterPro" id="IPR000397">
    <property type="entry name" value="Heat_shock_Hsp33"/>
</dbReference>
<evidence type="ECO:0000313" key="6">
    <source>
        <dbReference type="EMBL" id="OIQ88280.1"/>
    </source>
</evidence>
<dbReference type="GO" id="GO:0051082">
    <property type="term" value="F:unfolded protein binding"/>
    <property type="evidence" value="ECO:0007669"/>
    <property type="project" value="InterPro"/>
</dbReference>
<comment type="caution">
    <text evidence="6">The sequence shown here is derived from an EMBL/GenBank/DDBJ whole genome shotgun (WGS) entry which is preliminary data.</text>
</comment>
<dbReference type="GO" id="GO:0044183">
    <property type="term" value="F:protein folding chaperone"/>
    <property type="evidence" value="ECO:0007669"/>
    <property type="project" value="TreeGrafter"/>
</dbReference>
<proteinExistence type="predicted"/>
<evidence type="ECO:0000256" key="5">
    <source>
        <dbReference type="ARBA" id="ARBA00023284"/>
    </source>
</evidence>
<dbReference type="Gene3D" id="3.55.30.10">
    <property type="entry name" value="Hsp33 domain"/>
    <property type="match status" value="1"/>
</dbReference>
<dbReference type="SUPFAM" id="SSF118352">
    <property type="entry name" value="HSP33 redox switch-like"/>
    <property type="match status" value="1"/>
</dbReference>
<dbReference type="GO" id="GO:0042026">
    <property type="term" value="P:protein refolding"/>
    <property type="evidence" value="ECO:0007669"/>
    <property type="project" value="TreeGrafter"/>
</dbReference>
<protein>
    <submittedName>
        <fullName evidence="6">33 kDa chaperonin</fullName>
    </submittedName>
</protein>
<name>A0A1J5QXH2_9ZZZZ</name>
<evidence type="ECO:0000256" key="2">
    <source>
        <dbReference type="ARBA" id="ARBA00022833"/>
    </source>
</evidence>
<keyword evidence="1" id="KW-0963">Cytoplasm</keyword>
<dbReference type="PANTHER" id="PTHR30111">
    <property type="entry name" value="33 KDA CHAPERONIN"/>
    <property type="match status" value="1"/>
</dbReference>
<dbReference type="PIRSF" id="PIRSF005261">
    <property type="entry name" value="Heat_shock_Hsp33"/>
    <property type="match status" value="1"/>
</dbReference>
<dbReference type="AlphaFoldDB" id="A0A1J5QXH2"/>
<dbReference type="Gene3D" id="3.90.1280.10">
    <property type="entry name" value="HSP33 redox switch-like"/>
    <property type="match status" value="1"/>
</dbReference>
<gene>
    <name evidence="6" type="primary">hslO_9</name>
    <name evidence="6" type="ORF">GALL_298580</name>
</gene>
<keyword evidence="3" id="KW-1015">Disulfide bond</keyword>
<dbReference type="CDD" id="cd00498">
    <property type="entry name" value="Hsp33"/>
    <property type="match status" value="1"/>
</dbReference>
<dbReference type="PANTHER" id="PTHR30111:SF1">
    <property type="entry name" value="33 KDA CHAPERONIN"/>
    <property type="match status" value="1"/>
</dbReference>
<organism evidence="6">
    <name type="scientific">mine drainage metagenome</name>
    <dbReference type="NCBI Taxonomy" id="410659"/>
    <lineage>
        <taxon>unclassified sequences</taxon>
        <taxon>metagenomes</taxon>
        <taxon>ecological metagenomes</taxon>
    </lineage>
</organism>
<keyword evidence="5" id="KW-0676">Redox-active center</keyword>
<dbReference type="EMBL" id="MLJW01000379">
    <property type="protein sequence ID" value="OIQ88280.1"/>
    <property type="molecule type" value="Genomic_DNA"/>
</dbReference>
<reference evidence="6" key="1">
    <citation type="submission" date="2016-10" db="EMBL/GenBank/DDBJ databases">
        <title>Sequence of Gallionella enrichment culture.</title>
        <authorList>
            <person name="Poehlein A."/>
            <person name="Muehling M."/>
            <person name="Daniel R."/>
        </authorList>
    </citation>
    <scope>NUCLEOTIDE SEQUENCE</scope>
</reference>
<keyword evidence="2" id="KW-0862">Zinc</keyword>
<evidence type="ECO:0000256" key="1">
    <source>
        <dbReference type="ARBA" id="ARBA00022490"/>
    </source>
</evidence>
<accession>A0A1J5QXH2</accession>